<reference evidence="1 2" key="1">
    <citation type="submission" date="2019-03" db="EMBL/GenBank/DDBJ databases">
        <title>Freshwater and sediment microbial communities from various areas in North America, analyzing microbe dynamics in response to fracking.</title>
        <authorList>
            <person name="Lamendella R."/>
        </authorList>
    </citation>
    <scope>NUCLEOTIDE SEQUENCE [LARGE SCALE GENOMIC DNA]</scope>
    <source>
        <strain evidence="1 2">175.2</strain>
    </source>
</reference>
<dbReference type="InterPro" id="IPR021335">
    <property type="entry name" value="DUF2948"/>
</dbReference>
<protein>
    <submittedName>
        <fullName evidence="1">DUF2948 family protein</fullName>
    </submittedName>
</protein>
<dbReference type="Pfam" id="PF11164">
    <property type="entry name" value="DUF2948"/>
    <property type="match status" value="1"/>
</dbReference>
<accession>A0A4R3NTY6</accession>
<dbReference type="RefSeq" id="WP_132311023.1">
    <property type="nucleotide sequence ID" value="NZ_SMAR01000012.1"/>
</dbReference>
<dbReference type="EMBL" id="SMAR01000012">
    <property type="protein sequence ID" value="TCT39567.1"/>
    <property type="molecule type" value="Genomic_DNA"/>
</dbReference>
<dbReference type="AlphaFoldDB" id="A0A4R3NTY6"/>
<evidence type="ECO:0000313" key="1">
    <source>
        <dbReference type="EMBL" id="TCT39567.1"/>
    </source>
</evidence>
<evidence type="ECO:0000313" key="2">
    <source>
        <dbReference type="Proteomes" id="UP000295097"/>
    </source>
</evidence>
<name>A0A4R3NTY6_9HYPH</name>
<dbReference type="OrthoDB" id="9806367at2"/>
<keyword evidence="2" id="KW-1185">Reference proteome</keyword>
<sequence>MTSAPLRLIALDEEDLVVISANLQDAVFLSRDLTYRAPKGDGDNRLGQFEISANRLVSGSKGWFFKKSARRRATLIVKRVTTIRSVGVDRENDQEVHNLLAIQFERNGEGPDGSLIFVLSGGAEIILDVETIELSLADVSESWQGGRTPHHPG</sequence>
<proteinExistence type="predicted"/>
<comment type="caution">
    <text evidence="1">The sequence shown here is derived from an EMBL/GenBank/DDBJ whole genome shotgun (WGS) entry which is preliminary data.</text>
</comment>
<organism evidence="1 2">
    <name type="scientific">Martelella mediterranea</name>
    <dbReference type="NCBI Taxonomy" id="293089"/>
    <lineage>
        <taxon>Bacteria</taxon>
        <taxon>Pseudomonadati</taxon>
        <taxon>Pseudomonadota</taxon>
        <taxon>Alphaproteobacteria</taxon>
        <taxon>Hyphomicrobiales</taxon>
        <taxon>Aurantimonadaceae</taxon>
        <taxon>Martelella</taxon>
    </lineage>
</organism>
<dbReference type="Proteomes" id="UP000295097">
    <property type="component" value="Unassembled WGS sequence"/>
</dbReference>
<gene>
    <name evidence="1" type="ORF">EDC90_101264</name>
</gene>